<feature type="region of interest" description="Disordered" evidence="7">
    <location>
        <begin position="84"/>
        <end position="104"/>
    </location>
</feature>
<dbReference type="InterPro" id="IPR003959">
    <property type="entry name" value="ATPase_AAA_core"/>
</dbReference>
<dbReference type="Proteomes" id="UP000887566">
    <property type="component" value="Unplaced"/>
</dbReference>
<accession>A0A914WGA9</accession>
<dbReference type="InterPro" id="IPR050304">
    <property type="entry name" value="MT-severing_AAA_ATPase"/>
</dbReference>
<dbReference type="GO" id="GO:0007033">
    <property type="term" value="P:vacuole organization"/>
    <property type="evidence" value="ECO:0007669"/>
    <property type="project" value="TreeGrafter"/>
</dbReference>
<feature type="domain" description="AAA+ ATPase" evidence="8">
    <location>
        <begin position="157"/>
        <end position="293"/>
    </location>
</feature>
<dbReference type="FunFam" id="3.40.50.300:FF:000043">
    <property type="entry name" value="Vacuolar protein sorting-associated protein 4"/>
    <property type="match status" value="1"/>
</dbReference>
<organism evidence="10 11">
    <name type="scientific">Plectus sambesii</name>
    <dbReference type="NCBI Taxonomy" id="2011161"/>
    <lineage>
        <taxon>Eukaryota</taxon>
        <taxon>Metazoa</taxon>
        <taxon>Ecdysozoa</taxon>
        <taxon>Nematoda</taxon>
        <taxon>Chromadorea</taxon>
        <taxon>Plectida</taxon>
        <taxon>Plectina</taxon>
        <taxon>Plectoidea</taxon>
        <taxon>Plectidae</taxon>
        <taxon>Plectus</taxon>
    </lineage>
</organism>
<evidence type="ECO:0000259" key="9">
    <source>
        <dbReference type="SMART" id="SM00745"/>
    </source>
</evidence>
<dbReference type="GO" id="GO:0016197">
    <property type="term" value="P:endosomal transport"/>
    <property type="evidence" value="ECO:0007669"/>
    <property type="project" value="TreeGrafter"/>
</dbReference>
<evidence type="ECO:0000256" key="3">
    <source>
        <dbReference type="ARBA" id="ARBA00022741"/>
    </source>
</evidence>
<dbReference type="PANTHER" id="PTHR23074">
    <property type="entry name" value="AAA DOMAIN-CONTAINING"/>
    <property type="match status" value="1"/>
</dbReference>
<evidence type="ECO:0000313" key="11">
    <source>
        <dbReference type="WBParaSite" id="PSAMB.scaffold3825size16755.g22672.t1"/>
    </source>
</evidence>
<evidence type="ECO:0000313" key="10">
    <source>
        <dbReference type="Proteomes" id="UP000887566"/>
    </source>
</evidence>
<dbReference type="SUPFAM" id="SSF116846">
    <property type="entry name" value="MIT domain"/>
    <property type="match status" value="1"/>
</dbReference>
<feature type="domain" description="MIT" evidence="9">
    <location>
        <begin position="2"/>
        <end position="81"/>
    </location>
</feature>
<dbReference type="InterPro" id="IPR041569">
    <property type="entry name" value="AAA_lid_3"/>
</dbReference>
<comment type="similarity">
    <text evidence="2">Belongs to the AAA ATPase family.</text>
</comment>
<evidence type="ECO:0000259" key="8">
    <source>
        <dbReference type="SMART" id="SM00382"/>
    </source>
</evidence>
<evidence type="ECO:0000256" key="6">
    <source>
        <dbReference type="ARBA" id="ARBA00023136"/>
    </source>
</evidence>
<dbReference type="GO" id="GO:0005524">
    <property type="term" value="F:ATP binding"/>
    <property type="evidence" value="ECO:0007669"/>
    <property type="project" value="UniProtKB-KW"/>
</dbReference>
<name>A0A914WGA9_9BILA</name>
<keyword evidence="3" id="KW-0547">Nucleotide-binding</keyword>
<dbReference type="InterPro" id="IPR007330">
    <property type="entry name" value="MIT_dom"/>
</dbReference>
<dbReference type="WBParaSite" id="PSAMB.scaffold3825size16755.g22672.t1">
    <property type="protein sequence ID" value="PSAMB.scaffold3825size16755.g22672.t1"/>
    <property type="gene ID" value="PSAMB.scaffold3825size16755.g22672"/>
</dbReference>
<dbReference type="PANTHER" id="PTHR23074:SF83">
    <property type="entry name" value="VACUOLAR PROTEIN SORTING-ASSOCIATED PROTEIN 4A"/>
    <property type="match status" value="1"/>
</dbReference>
<dbReference type="Pfam" id="PF00004">
    <property type="entry name" value="AAA"/>
    <property type="match status" value="1"/>
</dbReference>
<evidence type="ECO:0000256" key="7">
    <source>
        <dbReference type="SAM" id="MobiDB-lite"/>
    </source>
</evidence>
<comment type="subcellular location">
    <subcellularLocation>
        <location evidence="1">Endosome membrane</location>
        <topology evidence="1">Peripheral membrane protein</topology>
    </subcellularLocation>
</comment>
<dbReference type="GO" id="GO:0016887">
    <property type="term" value="F:ATP hydrolysis activity"/>
    <property type="evidence" value="ECO:0007669"/>
    <property type="project" value="InterPro"/>
</dbReference>
<dbReference type="Gene3D" id="1.20.58.80">
    <property type="entry name" value="Phosphotransferase system, lactose/cellobiose-type IIA subunit"/>
    <property type="match status" value="1"/>
</dbReference>
<proteinExistence type="inferred from homology"/>
<dbReference type="SMART" id="SM00745">
    <property type="entry name" value="MIT"/>
    <property type="match status" value="1"/>
</dbReference>
<dbReference type="AlphaFoldDB" id="A0A914WGA9"/>
<dbReference type="GO" id="GO:0010008">
    <property type="term" value="C:endosome membrane"/>
    <property type="evidence" value="ECO:0007669"/>
    <property type="project" value="UniProtKB-SubCell"/>
</dbReference>
<dbReference type="Pfam" id="PF09336">
    <property type="entry name" value="Vps4_C"/>
    <property type="match status" value="1"/>
</dbReference>
<sequence length="403" mass="45153">MPGYMLQKGIDLVTRGVDEDEEHNYEDALRLYEHGVDCFTYAVKYETRSNEEKENIHNMCVTYMDRAKRLKEYLQWAKGNKPVKVHNEGSNRKNSDSISKDSERKKLQEQLTGAIVMEKPNVRWEDIAGLKGAKEALKEAVILPIKFPQLFTGQRKPWRRILLFGPPGTGKSYIAKAVATEAGTSTFFSVSSSDLVSKWLGESEKLVNNLFELARSHKPSIIFIDDIDSLCSSTSANESETTRRIKAELLIQMQNVGTANDGILVLGATSVPWMLDVSIWHSFEKRIYIPLPEASARTEMFKLHVGKTTATTLTDNDYEELGDNTEGYSGADISIVVRDALMQPLRKVQNATHFQKVCKPSRKDPTVTVHDLLTPCGPADKGAMPMSWLDVPSDKLAEPIVTV</sequence>
<dbReference type="SMART" id="SM00382">
    <property type="entry name" value="AAA"/>
    <property type="match status" value="1"/>
</dbReference>
<dbReference type="Pfam" id="PF17862">
    <property type="entry name" value="AAA_lid_3"/>
    <property type="match status" value="1"/>
</dbReference>
<evidence type="ECO:0000256" key="4">
    <source>
        <dbReference type="ARBA" id="ARBA00022753"/>
    </source>
</evidence>
<dbReference type="InterPro" id="IPR015415">
    <property type="entry name" value="Spast_Vps4_C"/>
</dbReference>
<keyword evidence="4" id="KW-0967">Endosome</keyword>
<keyword evidence="5" id="KW-0067">ATP-binding</keyword>
<feature type="compositionally biased region" description="Basic and acidic residues" evidence="7">
    <location>
        <begin position="85"/>
        <end position="104"/>
    </location>
</feature>
<evidence type="ECO:0000256" key="5">
    <source>
        <dbReference type="ARBA" id="ARBA00022840"/>
    </source>
</evidence>
<keyword evidence="6" id="KW-0472">Membrane</keyword>
<dbReference type="SUPFAM" id="SSF52540">
    <property type="entry name" value="P-loop containing nucleoside triphosphate hydrolases"/>
    <property type="match status" value="1"/>
</dbReference>
<evidence type="ECO:0000256" key="1">
    <source>
        <dbReference type="ARBA" id="ARBA00004481"/>
    </source>
</evidence>
<evidence type="ECO:0000256" key="2">
    <source>
        <dbReference type="ARBA" id="ARBA00006914"/>
    </source>
</evidence>
<dbReference type="InterPro" id="IPR027417">
    <property type="entry name" value="P-loop_NTPase"/>
</dbReference>
<reference evidence="11" key="1">
    <citation type="submission" date="2022-11" db="UniProtKB">
        <authorList>
            <consortium name="WormBaseParasite"/>
        </authorList>
    </citation>
    <scope>IDENTIFICATION</scope>
</reference>
<dbReference type="FunFam" id="1.10.8.60:FF:000015">
    <property type="entry name" value="vacuolar protein sorting-associated protein 4A"/>
    <property type="match status" value="1"/>
</dbReference>
<keyword evidence="10" id="KW-1185">Reference proteome</keyword>
<protein>
    <submittedName>
        <fullName evidence="11">Vesicle-fusing ATPase</fullName>
    </submittedName>
</protein>
<dbReference type="InterPro" id="IPR003593">
    <property type="entry name" value="AAA+_ATPase"/>
</dbReference>
<dbReference type="Gene3D" id="1.10.8.60">
    <property type="match status" value="1"/>
</dbReference>
<dbReference type="Gene3D" id="3.40.50.300">
    <property type="entry name" value="P-loop containing nucleotide triphosphate hydrolases"/>
    <property type="match status" value="1"/>
</dbReference>
<dbReference type="Pfam" id="PF04212">
    <property type="entry name" value="MIT"/>
    <property type="match status" value="1"/>
</dbReference>
<dbReference type="InterPro" id="IPR036181">
    <property type="entry name" value="MIT_dom_sf"/>
</dbReference>